<evidence type="ECO:0000256" key="3">
    <source>
        <dbReference type="ARBA" id="ARBA00023172"/>
    </source>
</evidence>
<evidence type="ECO:0000256" key="1">
    <source>
        <dbReference type="ARBA" id="ARBA00008857"/>
    </source>
</evidence>
<proteinExistence type="inferred from homology"/>
<dbReference type="InterPro" id="IPR011010">
    <property type="entry name" value="DNA_brk_join_enz"/>
</dbReference>
<evidence type="ECO:0000313" key="6">
    <source>
        <dbReference type="Proteomes" id="UP000829998"/>
    </source>
</evidence>
<comment type="similarity">
    <text evidence="1">Belongs to the 'phage' integrase family.</text>
</comment>
<dbReference type="Pfam" id="PF17293">
    <property type="entry name" value="Arm-DNA-bind_5"/>
    <property type="match status" value="1"/>
</dbReference>
<feature type="domain" description="Tyr recombinase" evidence="4">
    <location>
        <begin position="227"/>
        <end position="400"/>
    </location>
</feature>
<dbReference type="InterPro" id="IPR025269">
    <property type="entry name" value="SAM-like_dom"/>
</dbReference>
<protein>
    <submittedName>
        <fullName evidence="5">Site-specific integrase</fullName>
    </submittedName>
</protein>
<dbReference type="SUPFAM" id="SSF56349">
    <property type="entry name" value="DNA breaking-rejoining enzymes"/>
    <property type="match status" value="1"/>
</dbReference>
<keyword evidence="3" id="KW-0233">DNA recombination</keyword>
<dbReference type="Pfam" id="PF13102">
    <property type="entry name" value="Phage_int_SAM_5"/>
    <property type="match status" value="1"/>
</dbReference>
<dbReference type="Pfam" id="PF00589">
    <property type="entry name" value="Phage_integrase"/>
    <property type="match status" value="1"/>
</dbReference>
<dbReference type="Gene3D" id="1.10.443.10">
    <property type="entry name" value="Intergrase catalytic core"/>
    <property type="match status" value="1"/>
</dbReference>
<dbReference type="InterPro" id="IPR050090">
    <property type="entry name" value="Tyrosine_recombinase_XerCD"/>
</dbReference>
<evidence type="ECO:0000256" key="2">
    <source>
        <dbReference type="ARBA" id="ARBA00023125"/>
    </source>
</evidence>
<sequence length="410" mass="47560">MLKVIFYLKSEKADKNGEFSIFARITFNQKRISLSTGKTISKERWDYTNKLRILLRTEKEKVLKNYLDIYRLTVEKKFNILFNVDPDVPLEILKAELSGKSKLQTKKTTLLQIMERHNKFFRKKVDAGERASASLQKYKRSTELISNFMVKKYGIEDIPADEISSSFIYNLEEFLKYESSFKGHVGIKNNSVVKYIKMYKTAFNYAIRMDLIQKNPFNVYDGKLSVKDAIFLTQCELDALEKKVFFIERLDRVKDIFLFSCYTGYAPTDALKLSQKNISKDNNGNQWIISNRTKTSIKENVPVLPPVEKIIQKYKGKQPGLLPSISNQKMNAYLKEIADLCGITKYLTWYVSRHTFATTVTLGNGVRLENVSAMMGHTNIKQTQHYAKVLDVNIMEDMNMVKSKYEEKVS</sequence>
<dbReference type="Proteomes" id="UP000829998">
    <property type="component" value="Chromosome"/>
</dbReference>
<dbReference type="PANTHER" id="PTHR30349:SF64">
    <property type="entry name" value="PROPHAGE INTEGRASE INTD-RELATED"/>
    <property type="match status" value="1"/>
</dbReference>
<dbReference type="Gene3D" id="1.10.150.130">
    <property type="match status" value="1"/>
</dbReference>
<dbReference type="InterPro" id="IPR002104">
    <property type="entry name" value="Integrase_catalytic"/>
</dbReference>
<reference evidence="5 6" key="1">
    <citation type="submission" date="2022-04" db="EMBL/GenBank/DDBJ databases">
        <authorList>
            <person name="Ra J.-S."/>
            <person name="Kim S.-B."/>
        </authorList>
    </citation>
    <scope>NUCLEOTIDE SEQUENCE [LARGE SCALE GENOMIC DNA]</scope>
    <source>
        <strain evidence="5 6">MMS21-Er5</strain>
    </source>
</reference>
<dbReference type="CDD" id="cd01185">
    <property type="entry name" value="INTN1_C_like"/>
    <property type="match status" value="1"/>
</dbReference>
<dbReference type="RefSeq" id="WP_248725860.1">
    <property type="nucleotide sequence ID" value="NZ_CP096829.1"/>
</dbReference>
<dbReference type="InterPro" id="IPR035386">
    <property type="entry name" value="Arm-DNA-bind_5"/>
</dbReference>
<evidence type="ECO:0000313" key="5">
    <source>
        <dbReference type="EMBL" id="UPZ13476.1"/>
    </source>
</evidence>
<dbReference type="PROSITE" id="PS51898">
    <property type="entry name" value="TYR_RECOMBINASE"/>
    <property type="match status" value="1"/>
</dbReference>
<accession>A0ABY4LK40</accession>
<dbReference type="PANTHER" id="PTHR30349">
    <property type="entry name" value="PHAGE INTEGRASE-RELATED"/>
    <property type="match status" value="1"/>
</dbReference>
<dbReference type="InterPro" id="IPR013762">
    <property type="entry name" value="Integrase-like_cat_sf"/>
</dbReference>
<dbReference type="EMBL" id="CP096829">
    <property type="protein sequence ID" value="UPZ13476.1"/>
    <property type="molecule type" value="Genomic_DNA"/>
</dbReference>
<dbReference type="InterPro" id="IPR010998">
    <property type="entry name" value="Integrase_recombinase_N"/>
</dbReference>
<name>A0ABY4LK40_9FLAO</name>
<organism evidence="5 6">
    <name type="scientific">Flavobacterium humidisoli</name>
    <dbReference type="NCBI Taxonomy" id="2937442"/>
    <lineage>
        <taxon>Bacteria</taxon>
        <taxon>Pseudomonadati</taxon>
        <taxon>Bacteroidota</taxon>
        <taxon>Flavobacteriia</taxon>
        <taxon>Flavobacteriales</taxon>
        <taxon>Flavobacteriaceae</taxon>
        <taxon>Flavobacterium</taxon>
    </lineage>
</organism>
<evidence type="ECO:0000259" key="4">
    <source>
        <dbReference type="PROSITE" id="PS51898"/>
    </source>
</evidence>
<gene>
    <name evidence="5" type="ORF">M0M44_12030</name>
</gene>
<keyword evidence="6" id="KW-1185">Reference proteome</keyword>
<keyword evidence="2" id="KW-0238">DNA-binding</keyword>